<proteinExistence type="predicted"/>
<evidence type="ECO:0000259" key="1">
    <source>
        <dbReference type="Pfam" id="PF19898"/>
    </source>
</evidence>
<reference evidence="3" key="2">
    <citation type="submission" date="2020-09" db="EMBL/GenBank/DDBJ databases">
        <authorList>
            <person name="Sun Q."/>
            <person name="Kim S."/>
        </authorList>
    </citation>
    <scope>NUCLEOTIDE SEQUENCE</scope>
    <source>
        <strain evidence="3">KCTC 23224</strain>
    </source>
</reference>
<comment type="caution">
    <text evidence="3">The sequence shown here is derived from an EMBL/GenBank/DDBJ whole genome shotgun (WGS) entry which is preliminary data.</text>
</comment>
<feature type="domain" description="Zinc beta-ribbon finger putative" evidence="2">
    <location>
        <begin position="2"/>
        <end position="31"/>
    </location>
</feature>
<evidence type="ECO:0000313" key="4">
    <source>
        <dbReference type="Proteomes" id="UP000642809"/>
    </source>
</evidence>
<dbReference type="AlphaFoldDB" id="A0A8J3D4T2"/>
<dbReference type="Proteomes" id="UP000642809">
    <property type="component" value="Unassembled WGS sequence"/>
</dbReference>
<sequence>MKYVEAETGEYITGDFGKCDREANCSTHILPPLETRCCFVPAESIQEHKNSVLIIQEGLKFYFPKSLVFETLPNGCFVAEFILSESSDFKGLKWSESDKRHYDSQNRNLTFQGLKNRGIQVQQNKVLELVYFPIQVFENTLKGYSQNTFIQNLLNTISFPFSPEDVEQIISLYYLGTVTKGYRQGAVTFPYIDKNRNVHAVQVKQFDKCNHTTGTDKLDRVIFNGLKQQNKPLPEWLTKYMNYGKQEGFFNCLFGEHLLSKYKQNPVALVEAPKTAIYGALYFGLPEDPENLLWLAVYNLM</sequence>
<dbReference type="InterPro" id="IPR045951">
    <property type="entry name" value="DUF6371"/>
</dbReference>
<organism evidence="3 4">
    <name type="scientific">Mongoliitalea lutea</name>
    <dbReference type="NCBI Taxonomy" id="849756"/>
    <lineage>
        <taxon>Bacteria</taxon>
        <taxon>Pseudomonadati</taxon>
        <taxon>Bacteroidota</taxon>
        <taxon>Cytophagia</taxon>
        <taxon>Cytophagales</taxon>
        <taxon>Cyclobacteriaceae</taxon>
        <taxon>Mongoliitalea</taxon>
    </lineage>
</organism>
<keyword evidence="4" id="KW-1185">Reference proteome</keyword>
<feature type="domain" description="DUF6371" evidence="1">
    <location>
        <begin position="147"/>
        <end position="300"/>
    </location>
</feature>
<dbReference type="Pfam" id="PF21957">
    <property type="entry name" value="Zn_ribbon_16"/>
    <property type="match status" value="1"/>
</dbReference>
<evidence type="ECO:0000259" key="2">
    <source>
        <dbReference type="Pfam" id="PF21957"/>
    </source>
</evidence>
<accession>A0A8J3D4T2</accession>
<gene>
    <name evidence="3" type="ORF">GCM10008106_37650</name>
</gene>
<dbReference type="Pfam" id="PF19898">
    <property type="entry name" value="DUF6371"/>
    <property type="match status" value="1"/>
</dbReference>
<evidence type="ECO:0000313" key="3">
    <source>
        <dbReference type="EMBL" id="GHB53742.1"/>
    </source>
</evidence>
<dbReference type="InterPro" id="IPR047731">
    <property type="entry name" value="Zinc_ribbon_put"/>
</dbReference>
<reference evidence="3" key="1">
    <citation type="journal article" date="2014" name="Int. J. Syst. Evol. Microbiol.">
        <title>Complete genome sequence of Corynebacterium casei LMG S-19264T (=DSM 44701T), isolated from a smear-ripened cheese.</title>
        <authorList>
            <consortium name="US DOE Joint Genome Institute (JGI-PGF)"/>
            <person name="Walter F."/>
            <person name="Albersmeier A."/>
            <person name="Kalinowski J."/>
            <person name="Ruckert C."/>
        </authorList>
    </citation>
    <scope>NUCLEOTIDE SEQUENCE</scope>
    <source>
        <strain evidence="3">KCTC 23224</strain>
    </source>
</reference>
<name>A0A8J3D4T2_9BACT</name>
<protein>
    <submittedName>
        <fullName evidence="3">Uncharacterized protein</fullName>
    </submittedName>
</protein>
<dbReference type="EMBL" id="BMYF01000039">
    <property type="protein sequence ID" value="GHB53742.1"/>
    <property type="molecule type" value="Genomic_DNA"/>
</dbReference>